<organism evidence="8 9">
    <name type="scientific">Chloropicon roscoffensis</name>
    <dbReference type="NCBI Taxonomy" id="1461544"/>
    <lineage>
        <taxon>Eukaryota</taxon>
        <taxon>Viridiplantae</taxon>
        <taxon>Chlorophyta</taxon>
        <taxon>Chloropicophyceae</taxon>
        <taxon>Chloropicales</taxon>
        <taxon>Chloropicaceae</taxon>
        <taxon>Chloropicon</taxon>
    </lineage>
</organism>
<dbReference type="GO" id="GO:0009247">
    <property type="term" value="P:glycolipid biosynthetic process"/>
    <property type="evidence" value="ECO:0007669"/>
    <property type="project" value="InterPro"/>
</dbReference>
<evidence type="ECO:0000259" key="7">
    <source>
        <dbReference type="Pfam" id="PF06925"/>
    </source>
</evidence>
<gene>
    <name evidence="8" type="ORF">HKI87_02g13260</name>
</gene>
<keyword evidence="4" id="KW-0808">Transferase</keyword>
<dbReference type="EMBL" id="CP151502">
    <property type="protein sequence ID" value="WZN59799.1"/>
    <property type="molecule type" value="Genomic_DNA"/>
</dbReference>
<evidence type="ECO:0000313" key="9">
    <source>
        <dbReference type="Proteomes" id="UP001472866"/>
    </source>
</evidence>
<comment type="subcellular location">
    <subcellularLocation>
        <location evidence="5">Plastid</location>
        <location evidence="5">Chloroplast membrane</location>
    </subcellularLocation>
</comment>
<evidence type="ECO:0000256" key="5">
    <source>
        <dbReference type="ARBA" id="ARBA00046299"/>
    </source>
</evidence>
<name>A0AAX4P1H6_9CHLO</name>
<comment type="similarity">
    <text evidence="1">Belongs to the glycosyltransferase 28 family.</text>
</comment>
<evidence type="ECO:0000256" key="1">
    <source>
        <dbReference type="ARBA" id="ARBA00006962"/>
    </source>
</evidence>
<dbReference type="InterPro" id="IPR009695">
    <property type="entry name" value="Diacylglyc_glucosyltr_N"/>
</dbReference>
<sequence>MVLDVSSGQGARCAAKSSVGEATTSACSFSGTAAKKTTTALGAGFRQNLLARLTQFGRTGLGKRTTFSLGAGIGIGSSEGSLHFELQEFMDSGRKPVPFSAEAPTKVLVLYKTTGGGHKASAQALKDAFEENYGRKIEVTMLDVLPLCAPPFNKSDMYYDFMVKHPFLWRGAFAWSSTKWGERVGFAWYKVGLVDNLKKLFLDVSPDLVVSVHPLLQVPSLAAIRQLQQQQHRPRKIPFATVVTDYTTCHATWFDKGVDKCFVPTVETKEFGERRGLSQKQLVMHGLPIRPAFSKLPHNKAWLRQRLGMRRNLSTVLIVGGGDGMGPVEETCVALDNRFGGAGQIVVICGRNKGLASKLRKRKWASNVLVLGFVSNMHEWMSASDCIITKAGPGTIAESLVCGLPIMLNNFIPCQEAGNIPWVIDNGVGDYSNEPDEVASTVLGWFKKGLRKMRKRALALGRPEATYQIVDDLVELIKDTRWEPFKDGEMSKDLAKFAVAGS</sequence>
<dbReference type="Proteomes" id="UP001472866">
    <property type="component" value="Chromosome 02"/>
</dbReference>
<dbReference type="InterPro" id="IPR007235">
    <property type="entry name" value="Glyco_trans_28_C"/>
</dbReference>
<dbReference type="Gene3D" id="3.40.50.2000">
    <property type="entry name" value="Glycogen Phosphorylase B"/>
    <property type="match status" value="1"/>
</dbReference>
<dbReference type="GO" id="GO:0046509">
    <property type="term" value="F:1,2-diacylglycerol 3-beta-galactosyltransferase activity"/>
    <property type="evidence" value="ECO:0007669"/>
    <property type="project" value="UniProtKB-EC"/>
</dbReference>
<accession>A0AAX4P1H6</accession>
<reference evidence="8 9" key="1">
    <citation type="submission" date="2024-03" db="EMBL/GenBank/DDBJ databases">
        <title>Complete genome sequence of the green alga Chloropicon roscoffensis RCC1871.</title>
        <authorList>
            <person name="Lemieux C."/>
            <person name="Pombert J.-F."/>
            <person name="Otis C."/>
            <person name="Turmel M."/>
        </authorList>
    </citation>
    <scope>NUCLEOTIDE SEQUENCE [LARGE SCALE GENOMIC DNA]</scope>
    <source>
        <strain evidence="8 9">RCC1871</strain>
    </source>
</reference>
<feature type="domain" description="Glycosyl transferase family 28 C-terminal" evidence="6">
    <location>
        <begin position="315"/>
        <end position="407"/>
    </location>
</feature>
<evidence type="ECO:0000256" key="4">
    <source>
        <dbReference type="ARBA" id="ARBA00022679"/>
    </source>
</evidence>
<keyword evidence="9" id="KW-1185">Reference proteome</keyword>
<evidence type="ECO:0000259" key="6">
    <source>
        <dbReference type="Pfam" id="PF04101"/>
    </source>
</evidence>
<dbReference type="InterPro" id="IPR050519">
    <property type="entry name" value="Glycosyltransf_28_UgtP"/>
</dbReference>
<evidence type="ECO:0000256" key="3">
    <source>
        <dbReference type="ARBA" id="ARBA00022676"/>
    </source>
</evidence>
<feature type="domain" description="Diacylglycerol glucosyltransferase N-terminal" evidence="7">
    <location>
        <begin position="118"/>
        <end position="289"/>
    </location>
</feature>
<keyword evidence="3" id="KW-0328">Glycosyltransferase</keyword>
<dbReference type="PANTHER" id="PTHR43025">
    <property type="entry name" value="MONOGALACTOSYLDIACYLGLYCEROL SYNTHASE"/>
    <property type="match status" value="1"/>
</dbReference>
<evidence type="ECO:0000256" key="2">
    <source>
        <dbReference type="ARBA" id="ARBA00012615"/>
    </source>
</evidence>
<dbReference type="PANTHER" id="PTHR43025:SF3">
    <property type="entry name" value="MONOGALACTOSYLDIACYLGLYCEROL SYNTHASE 1, CHLOROPLASTIC"/>
    <property type="match status" value="1"/>
</dbReference>
<dbReference type="Pfam" id="PF04101">
    <property type="entry name" value="Glyco_tran_28_C"/>
    <property type="match status" value="1"/>
</dbReference>
<proteinExistence type="inferred from homology"/>
<dbReference type="AlphaFoldDB" id="A0AAX4P1H6"/>
<dbReference type="GO" id="GO:0031969">
    <property type="term" value="C:chloroplast membrane"/>
    <property type="evidence" value="ECO:0007669"/>
    <property type="project" value="UniProtKB-SubCell"/>
</dbReference>
<protein>
    <recommendedName>
        <fullName evidence="2">monogalactosyldiacylglycerol synthase</fullName>
        <ecNumber evidence="2">2.4.1.46</ecNumber>
    </recommendedName>
</protein>
<dbReference type="SUPFAM" id="SSF53756">
    <property type="entry name" value="UDP-Glycosyltransferase/glycogen phosphorylase"/>
    <property type="match status" value="1"/>
</dbReference>
<dbReference type="Pfam" id="PF06925">
    <property type="entry name" value="MGDG_synth"/>
    <property type="match status" value="1"/>
</dbReference>
<evidence type="ECO:0000313" key="8">
    <source>
        <dbReference type="EMBL" id="WZN59799.1"/>
    </source>
</evidence>
<dbReference type="EC" id="2.4.1.46" evidence="2"/>